<dbReference type="EMBL" id="CVRI01000074">
    <property type="protein sequence ID" value="CRL07919.1"/>
    <property type="molecule type" value="Genomic_DNA"/>
</dbReference>
<reference evidence="1 2" key="1">
    <citation type="submission" date="2015-04" db="EMBL/GenBank/DDBJ databases">
        <authorList>
            <person name="Syromyatnikov M.Y."/>
            <person name="Popov V.N."/>
        </authorList>
    </citation>
    <scope>NUCLEOTIDE SEQUENCE [LARGE SCALE GENOMIC DNA]</scope>
</reference>
<sequence>MLDARNITNLTPSCSILMLPQAKSIEIFGNKVTFESHFSSYACAVDSKWIINQIRLSDFKNSFFGGFVSKRMLFGHQMESIINFIRNTSLH</sequence>
<name>A0A1J1J696_9DIPT</name>
<keyword evidence="2" id="KW-1185">Reference proteome</keyword>
<protein>
    <submittedName>
        <fullName evidence="1">CLUMA_CG021156, isoform A</fullName>
    </submittedName>
</protein>
<dbReference type="AlphaFoldDB" id="A0A1J1J696"/>
<gene>
    <name evidence="1" type="ORF">CLUMA_CG021156</name>
</gene>
<evidence type="ECO:0000313" key="2">
    <source>
        <dbReference type="Proteomes" id="UP000183832"/>
    </source>
</evidence>
<proteinExistence type="predicted"/>
<organism evidence="1 2">
    <name type="scientific">Clunio marinus</name>
    <dbReference type="NCBI Taxonomy" id="568069"/>
    <lineage>
        <taxon>Eukaryota</taxon>
        <taxon>Metazoa</taxon>
        <taxon>Ecdysozoa</taxon>
        <taxon>Arthropoda</taxon>
        <taxon>Hexapoda</taxon>
        <taxon>Insecta</taxon>
        <taxon>Pterygota</taxon>
        <taxon>Neoptera</taxon>
        <taxon>Endopterygota</taxon>
        <taxon>Diptera</taxon>
        <taxon>Nematocera</taxon>
        <taxon>Chironomoidea</taxon>
        <taxon>Chironomidae</taxon>
        <taxon>Clunio</taxon>
    </lineage>
</organism>
<dbReference type="Proteomes" id="UP000183832">
    <property type="component" value="Unassembled WGS sequence"/>
</dbReference>
<accession>A0A1J1J696</accession>
<evidence type="ECO:0000313" key="1">
    <source>
        <dbReference type="EMBL" id="CRL07919.1"/>
    </source>
</evidence>